<dbReference type="SUPFAM" id="SSF82199">
    <property type="entry name" value="SET domain"/>
    <property type="match status" value="1"/>
</dbReference>
<name>A0A1V8SH38_9PEZI</name>
<reference evidence="2" key="1">
    <citation type="submission" date="2017-03" db="EMBL/GenBank/DDBJ databases">
        <title>Genomes of endolithic fungi from Antarctica.</title>
        <authorList>
            <person name="Coleine C."/>
            <person name="Masonjones S."/>
            <person name="Stajich J.E."/>
        </authorList>
    </citation>
    <scope>NUCLEOTIDE SEQUENCE [LARGE SCALE GENOMIC DNA]</scope>
    <source>
        <strain evidence="2">CCFEE 5527</strain>
    </source>
</reference>
<dbReference type="OrthoDB" id="42889at2759"/>
<dbReference type="STRING" id="1507870.A0A1V8SH38"/>
<keyword evidence="2" id="KW-1185">Reference proteome</keyword>
<dbReference type="Proteomes" id="UP000192596">
    <property type="component" value="Unassembled WGS sequence"/>
</dbReference>
<evidence type="ECO:0000313" key="1">
    <source>
        <dbReference type="EMBL" id="OQN98456.1"/>
    </source>
</evidence>
<dbReference type="InterPro" id="IPR050600">
    <property type="entry name" value="SETD3_SETD6_MTase"/>
</dbReference>
<organism evidence="1 2">
    <name type="scientific">Cryoendolithus antarcticus</name>
    <dbReference type="NCBI Taxonomy" id="1507870"/>
    <lineage>
        <taxon>Eukaryota</taxon>
        <taxon>Fungi</taxon>
        <taxon>Dikarya</taxon>
        <taxon>Ascomycota</taxon>
        <taxon>Pezizomycotina</taxon>
        <taxon>Dothideomycetes</taxon>
        <taxon>Dothideomycetidae</taxon>
        <taxon>Cladosporiales</taxon>
        <taxon>Cladosporiaceae</taxon>
        <taxon>Cryoendolithus</taxon>
    </lineage>
</organism>
<dbReference type="GO" id="GO:0005634">
    <property type="term" value="C:nucleus"/>
    <property type="evidence" value="ECO:0007669"/>
    <property type="project" value="TreeGrafter"/>
</dbReference>
<gene>
    <name evidence="1" type="ORF">B0A48_15726</name>
</gene>
<proteinExistence type="predicted"/>
<accession>A0A1V8SH38</accession>
<sequence>MDAAATLESWFREQPAAYLHPAIHISHNHEAGGHWRADAAIEAATRLVVVPHSLAFSHLNALVDDAYPIFKQQRVALGVEITGFFYLMLQYLHREKSFWKHYLDALPKPEDQHTTPLWFDDSVDQAWLADTDAAYTARKRREAYLKQYDNGIAVLRKAGIDTSPLTWDFFRWAVTMYTSRSFSSRSIAPQDSKYWAAYKTGAGGSRQAVLLDLSHASADDRNFSILFPVIDSANHTVDSKVDWTFDPGRFSLATVDSIQAGVEVNNNYGPKGNDELLLGYGFCIPDNPNDTVMLTLKAPRKELQSHLRSSHAGYFDASKQWDSEKATFKLRRLPQRLERPQDIFAELPLPLLDLLTLIIRSERGLQFETVPDIRAYLIQPDSPARQYLPFIARMIVTSLVPKMQKLQAQTAYLPSTGPRNLRQTQAGIYRDGQVEIIMQTTQALRGYLRSLRPGHDISRLANAGSNGTTLALHDAVSNLVTSERATHSLRSESDSLSRADSRSSGGKILTLDEVISDSGLPESVLQGFLEGIASSANTTNVAYLIAAGWEEDVWVLFLCYTWLWSSSNTPAPAWLESLAAENNPVAIMDGASPQADDTGGQGSSDLMSVVRQAAASSGEDTIWGDERWSEAFIAGFGGKVLQHQGFAMMVTKEDGEEEQRLVVYLHGA</sequence>
<dbReference type="InterPro" id="IPR046341">
    <property type="entry name" value="SET_dom_sf"/>
</dbReference>
<comment type="caution">
    <text evidence="1">The sequence shown here is derived from an EMBL/GenBank/DDBJ whole genome shotgun (WGS) entry which is preliminary data.</text>
</comment>
<protein>
    <recommendedName>
        <fullName evidence="3">SET domain-containing protein</fullName>
    </recommendedName>
</protein>
<dbReference type="PANTHER" id="PTHR13271:SF147">
    <property type="entry name" value="PROTEIN-LYSINE N-METHYLTRANSFERASE EFM1-RELATED"/>
    <property type="match status" value="1"/>
</dbReference>
<dbReference type="Gene3D" id="3.90.1410.10">
    <property type="entry name" value="set domain protein methyltransferase, domain 1"/>
    <property type="match status" value="1"/>
</dbReference>
<dbReference type="EMBL" id="NAJO01000046">
    <property type="protein sequence ID" value="OQN98456.1"/>
    <property type="molecule type" value="Genomic_DNA"/>
</dbReference>
<evidence type="ECO:0000313" key="2">
    <source>
        <dbReference type="Proteomes" id="UP000192596"/>
    </source>
</evidence>
<evidence type="ECO:0008006" key="3">
    <source>
        <dbReference type="Google" id="ProtNLM"/>
    </source>
</evidence>
<dbReference type="AlphaFoldDB" id="A0A1V8SH38"/>
<dbReference type="GO" id="GO:0016279">
    <property type="term" value="F:protein-lysine N-methyltransferase activity"/>
    <property type="evidence" value="ECO:0007669"/>
    <property type="project" value="TreeGrafter"/>
</dbReference>
<dbReference type="PANTHER" id="PTHR13271">
    <property type="entry name" value="UNCHARACTERIZED PUTATIVE METHYLTRANSFERASE"/>
    <property type="match status" value="1"/>
</dbReference>
<dbReference type="InParanoid" id="A0A1V8SH38"/>